<evidence type="ECO:0000313" key="2">
    <source>
        <dbReference type="EMBL" id="AKF92717.1"/>
    </source>
</evidence>
<name>A0A0F7EEQ6_BRELA</name>
<evidence type="ECO:0000256" key="1">
    <source>
        <dbReference type="SAM" id="MobiDB-lite"/>
    </source>
</evidence>
<protein>
    <submittedName>
        <fullName evidence="2">Uncharacterized protein</fullName>
    </submittedName>
</protein>
<feature type="region of interest" description="Disordered" evidence="1">
    <location>
        <begin position="104"/>
        <end position="148"/>
    </location>
</feature>
<accession>A0A0F7EEQ6</accession>
<gene>
    <name evidence="2" type="ORF">EX87_02790</name>
</gene>
<sequence length="233" mass="25013">MATIKKLEKQFDELSYSSQTHTLTIPGLKSIKSVTVNTGTVSYKVNGNTVTFTFGGGSYTRSVQTGGSYVPTQTRVVTSSQTSGTNSFPSSMSYSVSGFSGNLSKSGSPSKTLVSGSTASSKTVSKSKSASSGMMNSCPEAERSAERSLPSLSHTMKGDLAELYTVQVPFLLGLADDLEETLMNIGVRQQRQRILARLQDHPPRFIVTHSIIVALSRNLDMIQEVIPITIGMR</sequence>
<feature type="compositionally biased region" description="Polar residues" evidence="1">
    <location>
        <begin position="104"/>
        <end position="113"/>
    </location>
</feature>
<dbReference type="EMBL" id="CP011074">
    <property type="protein sequence ID" value="AKF92717.1"/>
    <property type="molecule type" value="Genomic_DNA"/>
</dbReference>
<reference evidence="2" key="1">
    <citation type="submission" date="2015-03" db="EMBL/GenBank/DDBJ databases">
        <title>MIGS Cultured Bacterial/Archaeal sample from Brevibacillus laterosporus.</title>
        <authorList>
            <person name="Zeng D."/>
            <person name="Zhu L."/>
            <person name="Dong G."/>
            <person name="Ye W."/>
            <person name="Ren D."/>
            <person name="Wu L."/>
            <person name="Xu J."/>
            <person name="Li G."/>
            <person name="Guo L."/>
        </authorList>
    </citation>
    <scope>NUCLEOTIDE SEQUENCE</scope>
    <source>
        <strain evidence="2">B9</strain>
    </source>
</reference>
<dbReference type="AlphaFoldDB" id="A0A0F7EEQ6"/>
<organism evidence="2">
    <name type="scientific">Brevibacillus laterosporus</name>
    <name type="common">Bacillus laterosporus</name>
    <dbReference type="NCBI Taxonomy" id="1465"/>
    <lineage>
        <taxon>Bacteria</taxon>
        <taxon>Bacillati</taxon>
        <taxon>Bacillota</taxon>
        <taxon>Bacilli</taxon>
        <taxon>Bacillales</taxon>
        <taxon>Paenibacillaceae</taxon>
        <taxon>Brevibacillus</taxon>
    </lineage>
</organism>
<feature type="compositionally biased region" description="Low complexity" evidence="1">
    <location>
        <begin position="114"/>
        <end position="133"/>
    </location>
</feature>
<proteinExistence type="predicted"/>
<dbReference type="RefSeq" id="WP_031411358.1">
    <property type="nucleotide sequence ID" value="NZ_CP011074.1"/>
</dbReference>